<dbReference type="STRING" id="314287.GB2207_01912"/>
<dbReference type="InterPro" id="IPR000792">
    <property type="entry name" value="Tscrpt_reg_LuxR_C"/>
</dbReference>
<keyword evidence="3" id="KW-0238">DNA-binding</keyword>
<evidence type="ECO:0000256" key="2">
    <source>
        <dbReference type="ARBA" id="ARBA00023015"/>
    </source>
</evidence>
<dbReference type="CDD" id="cd17535">
    <property type="entry name" value="REC_NarL-like"/>
    <property type="match status" value="1"/>
</dbReference>
<dbReference type="Proteomes" id="UP000005555">
    <property type="component" value="Unassembled WGS sequence"/>
</dbReference>
<dbReference type="PRINTS" id="PR00038">
    <property type="entry name" value="HTHLUXR"/>
</dbReference>
<dbReference type="OrthoDB" id="9796655at2"/>
<dbReference type="InterPro" id="IPR039420">
    <property type="entry name" value="WalR-like"/>
</dbReference>
<organism evidence="8 9">
    <name type="scientific">gamma proteobacterium HTCC2207</name>
    <dbReference type="NCBI Taxonomy" id="314287"/>
    <lineage>
        <taxon>Bacteria</taxon>
        <taxon>Pseudomonadati</taxon>
        <taxon>Pseudomonadota</taxon>
        <taxon>Gammaproteobacteria</taxon>
        <taxon>Cellvibrionales</taxon>
        <taxon>Porticoccaceae</taxon>
        <taxon>SAR92 clade</taxon>
    </lineage>
</organism>
<dbReference type="AlphaFoldDB" id="Q1YTG7"/>
<dbReference type="GO" id="GO:0003677">
    <property type="term" value="F:DNA binding"/>
    <property type="evidence" value="ECO:0007669"/>
    <property type="project" value="UniProtKB-KW"/>
</dbReference>
<dbReference type="PROSITE" id="PS50043">
    <property type="entry name" value="HTH_LUXR_2"/>
    <property type="match status" value="1"/>
</dbReference>
<dbReference type="SUPFAM" id="SSF52172">
    <property type="entry name" value="CheY-like"/>
    <property type="match status" value="1"/>
</dbReference>
<evidence type="ECO:0000313" key="8">
    <source>
        <dbReference type="EMBL" id="EAS47520.1"/>
    </source>
</evidence>
<dbReference type="CDD" id="cd06170">
    <property type="entry name" value="LuxR_C_like"/>
    <property type="match status" value="1"/>
</dbReference>
<evidence type="ECO:0000256" key="1">
    <source>
        <dbReference type="ARBA" id="ARBA00022553"/>
    </source>
</evidence>
<dbReference type="SMART" id="SM00448">
    <property type="entry name" value="REC"/>
    <property type="match status" value="1"/>
</dbReference>
<dbReference type="EMBL" id="AAPI01000002">
    <property type="protein sequence ID" value="EAS47520.1"/>
    <property type="molecule type" value="Genomic_DNA"/>
</dbReference>
<feature type="domain" description="HTH luxR-type" evidence="6">
    <location>
        <begin position="146"/>
        <end position="211"/>
    </location>
</feature>
<evidence type="ECO:0000256" key="3">
    <source>
        <dbReference type="ARBA" id="ARBA00023125"/>
    </source>
</evidence>
<dbReference type="InterPro" id="IPR011006">
    <property type="entry name" value="CheY-like_superfamily"/>
</dbReference>
<accession>Q1YTG7</accession>
<evidence type="ECO:0000259" key="6">
    <source>
        <dbReference type="PROSITE" id="PS50043"/>
    </source>
</evidence>
<dbReference type="Gene3D" id="3.40.50.2300">
    <property type="match status" value="1"/>
</dbReference>
<evidence type="ECO:0000256" key="5">
    <source>
        <dbReference type="PROSITE-ProRule" id="PRU00169"/>
    </source>
</evidence>
<dbReference type="HOGENOM" id="CLU_000445_90_1_6"/>
<keyword evidence="4" id="KW-0804">Transcription</keyword>
<dbReference type="SMART" id="SM00421">
    <property type="entry name" value="HTH_LUXR"/>
    <property type="match status" value="1"/>
</dbReference>
<dbReference type="GO" id="GO:0006355">
    <property type="term" value="P:regulation of DNA-templated transcription"/>
    <property type="evidence" value="ECO:0007669"/>
    <property type="project" value="InterPro"/>
</dbReference>
<dbReference type="PROSITE" id="PS50110">
    <property type="entry name" value="RESPONSE_REGULATORY"/>
    <property type="match status" value="1"/>
</dbReference>
<dbReference type="GO" id="GO:0000160">
    <property type="term" value="P:phosphorelay signal transduction system"/>
    <property type="evidence" value="ECO:0007669"/>
    <property type="project" value="InterPro"/>
</dbReference>
<evidence type="ECO:0000256" key="4">
    <source>
        <dbReference type="ARBA" id="ARBA00023163"/>
    </source>
</evidence>
<dbReference type="InterPro" id="IPR001789">
    <property type="entry name" value="Sig_transdc_resp-reg_receiver"/>
</dbReference>
<dbReference type="Pfam" id="PF00196">
    <property type="entry name" value="GerE"/>
    <property type="match status" value="1"/>
</dbReference>
<sequence>MSSILLVDDHAVVRNGLKQMLIEHLGSVVLGEANDAIEAMQQVRKQDWGLVVLDIRLPGRSGVDVLKQIKSEKPHLPVLILSSYPESQYAVRLIQAGAAGYISKDSEETEIIKAVKTAAAGGRYINEIVGGLLANTMSRSFSNADDLSLYESLSDREYQIFLELASGKRAKDIAEKLQVSAKTVATHRSRLMQKMGFSTNAELILYANKSGLLL</sequence>
<comment type="caution">
    <text evidence="8">The sequence shown here is derived from an EMBL/GenBank/DDBJ whole genome shotgun (WGS) entry which is preliminary data.</text>
</comment>
<feature type="domain" description="Response regulatory" evidence="7">
    <location>
        <begin position="3"/>
        <end position="119"/>
    </location>
</feature>
<reference evidence="8 9" key="1">
    <citation type="submission" date="2006-03" db="EMBL/GenBank/DDBJ databases">
        <authorList>
            <person name="Giovannoni S.J."/>
            <person name="Cho J.-C."/>
            <person name="Ferriera S."/>
            <person name="Johnson J."/>
            <person name="Kravitz S."/>
            <person name="Halpern A."/>
            <person name="Remington K."/>
            <person name="Beeson K."/>
            <person name="Tran B."/>
            <person name="Rogers Y.-H."/>
            <person name="Friedman R."/>
            <person name="Venter J.C."/>
        </authorList>
    </citation>
    <scope>NUCLEOTIDE SEQUENCE [LARGE SCALE GENOMIC DNA]</scope>
    <source>
        <strain evidence="8 9">HTCC2207</strain>
    </source>
</reference>
<dbReference type="eggNOG" id="COG2197">
    <property type="taxonomic scope" value="Bacteria"/>
</dbReference>
<dbReference type="PANTHER" id="PTHR43214">
    <property type="entry name" value="TWO-COMPONENT RESPONSE REGULATOR"/>
    <property type="match status" value="1"/>
</dbReference>
<dbReference type="PANTHER" id="PTHR43214:SF41">
    <property type="entry name" value="NITRATE_NITRITE RESPONSE REGULATOR PROTEIN NARP"/>
    <property type="match status" value="1"/>
</dbReference>
<evidence type="ECO:0000259" key="7">
    <source>
        <dbReference type="PROSITE" id="PS50110"/>
    </source>
</evidence>
<evidence type="ECO:0000313" key="9">
    <source>
        <dbReference type="Proteomes" id="UP000005555"/>
    </source>
</evidence>
<keyword evidence="1 5" id="KW-0597">Phosphoprotein</keyword>
<dbReference type="InterPro" id="IPR016032">
    <property type="entry name" value="Sig_transdc_resp-reg_C-effctor"/>
</dbReference>
<gene>
    <name evidence="8" type="ORF">GB2207_01912</name>
</gene>
<dbReference type="PROSITE" id="PS00622">
    <property type="entry name" value="HTH_LUXR_1"/>
    <property type="match status" value="1"/>
</dbReference>
<proteinExistence type="predicted"/>
<keyword evidence="9" id="KW-1185">Reference proteome</keyword>
<name>Q1YTG7_9GAMM</name>
<dbReference type="SUPFAM" id="SSF46894">
    <property type="entry name" value="C-terminal effector domain of the bipartite response regulators"/>
    <property type="match status" value="1"/>
</dbReference>
<dbReference type="Pfam" id="PF00072">
    <property type="entry name" value="Response_reg"/>
    <property type="match status" value="1"/>
</dbReference>
<dbReference type="InterPro" id="IPR058245">
    <property type="entry name" value="NreC/VraR/RcsB-like_REC"/>
</dbReference>
<keyword evidence="2" id="KW-0805">Transcription regulation</keyword>
<feature type="modified residue" description="4-aspartylphosphate" evidence="5">
    <location>
        <position position="54"/>
    </location>
</feature>
<protein>
    <submittedName>
        <fullName evidence="8">Regulatory protein, LuxR:Response regulator receiver</fullName>
    </submittedName>
</protein>